<organism evidence="1 2">
    <name type="scientific">Globisporangium ultimum (strain ATCC 200006 / CBS 805.95 / DAOM BR144)</name>
    <name type="common">Pythium ultimum</name>
    <dbReference type="NCBI Taxonomy" id="431595"/>
    <lineage>
        <taxon>Eukaryota</taxon>
        <taxon>Sar</taxon>
        <taxon>Stramenopiles</taxon>
        <taxon>Oomycota</taxon>
        <taxon>Peronosporomycetes</taxon>
        <taxon>Pythiales</taxon>
        <taxon>Pythiaceae</taxon>
        <taxon>Globisporangium</taxon>
    </lineage>
</organism>
<dbReference type="InParanoid" id="K3WNR7"/>
<accession>K3WNR7</accession>
<proteinExistence type="predicted"/>
<reference evidence="2" key="1">
    <citation type="journal article" date="2010" name="Genome Biol.">
        <title>Genome sequence of the necrotrophic plant pathogen Pythium ultimum reveals original pathogenicity mechanisms and effector repertoire.</title>
        <authorList>
            <person name="Levesque C.A."/>
            <person name="Brouwer H."/>
            <person name="Cano L."/>
            <person name="Hamilton J.P."/>
            <person name="Holt C."/>
            <person name="Huitema E."/>
            <person name="Raffaele S."/>
            <person name="Robideau G.P."/>
            <person name="Thines M."/>
            <person name="Win J."/>
            <person name="Zerillo M.M."/>
            <person name="Beakes G.W."/>
            <person name="Boore J.L."/>
            <person name="Busam D."/>
            <person name="Dumas B."/>
            <person name="Ferriera S."/>
            <person name="Fuerstenberg S.I."/>
            <person name="Gachon C.M."/>
            <person name="Gaulin E."/>
            <person name="Govers F."/>
            <person name="Grenville-Briggs L."/>
            <person name="Horner N."/>
            <person name="Hostetler J."/>
            <person name="Jiang R.H."/>
            <person name="Johnson J."/>
            <person name="Krajaejun T."/>
            <person name="Lin H."/>
            <person name="Meijer H.J."/>
            <person name="Moore B."/>
            <person name="Morris P."/>
            <person name="Phuntmart V."/>
            <person name="Puiu D."/>
            <person name="Shetty J."/>
            <person name="Stajich J.E."/>
            <person name="Tripathy S."/>
            <person name="Wawra S."/>
            <person name="van West P."/>
            <person name="Whitty B.R."/>
            <person name="Coutinho P.M."/>
            <person name="Henrissat B."/>
            <person name="Martin F."/>
            <person name="Thomas P.D."/>
            <person name="Tyler B.M."/>
            <person name="De Vries R.P."/>
            <person name="Kamoun S."/>
            <person name="Yandell M."/>
            <person name="Tisserat N."/>
            <person name="Buell C.R."/>
        </authorList>
    </citation>
    <scope>NUCLEOTIDE SEQUENCE</scope>
    <source>
        <strain evidence="2">DAOM:BR144</strain>
    </source>
</reference>
<sequence>MTKENSEEVGTITNASNVDEVLAWLNQTDKILSHAATAGLPSLPNDALAAVNTIKTALVDPWTLENGTTESLVRDMRVLPKLLELIPSIYKMGYWYKPIAEWGPVLTSIWNKPVGIAKWMSHYDWDSYNTALNATSLIIRFTKDHERNATKASKGYAAYLPGFVAQLSTKVNFTLSETQLQTYMDALAPSNSSSTTEQYQNADVVALKAFIWGERPQ</sequence>
<dbReference type="AlphaFoldDB" id="K3WNR7"/>
<keyword evidence="2" id="KW-1185">Reference proteome</keyword>
<evidence type="ECO:0000313" key="1">
    <source>
        <dbReference type="EnsemblProtists" id="PYU1_T006609"/>
    </source>
</evidence>
<dbReference type="HOGENOM" id="CLU_1051610_0_0_1"/>
<protein>
    <submittedName>
        <fullName evidence="1">Uncharacterized protein</fullName>
    </submittedName>
</protein>
<dbReference type="EnsemblProtists" id="PYU1_T006609">
    <property type="protein sequence ID" value="PYU1_T006609"/>
    <property type="gene ID" value="PYU1_G006597"/>
</dbReference>
<reference evidence="1" key="3">
    <citation type="submission" date="2015-02" db="UniProtKB">
        <authorList>
            <consortium name="EnsemblProtists"/>
        </authorList>
    </citation>
    <scope>IDENTIFICATION</scope>
    <source>
        <strain evidence="1">DAOM BR144</strain>
    </source>
</reference>
<dbReference type="Proteomes" id="UP000019132">
    <property type="component" value="Unassembled WGS sequence"/>
</dbReference>
<dbReference type="VEuPathDB" id="FungiDB:PYU1_G006597"/>
<dbReference type="eggNOG" id="ENOG502SP2F">
    <property type="taxonomic scope" value="Eukaryota"/>
</dbReference>
<name>K3WNR7_GLOUD</name>
<dbReference type="EMBL" id="GL376635">
    <property type="status" value="NOT_ANNOTATED_CDS"/>
    <property type="molecule type" value="Genomic_DNA"/>
</dbReference>
<reference evidence="2" key="2">
    <citation type="submission" date="2010-04" db="EMBL/GenBank/DDBJ databases">
        <authorList>
            <person name="Buell R."/>
            <person name="Hamilton J."/>
            <person name="Hostetler J."/>
        </authorList>
    </citation>
    <scope>NUCLEOTIDE SEQUENCE [LARGE SCALE GENOMIC DNA]</scope>
    <source>
        <strain evidence="2">DAOM:BR144</strain>
    </source>
</reference>
<evidence type="ECO:0000313" key="2">
    <source>
        <dbReference type="Proteomes" id="UP000019132"/>
    </source>
</evidence>